<feature type="region of interest" description="Disordered" evidence="1">
    <location>
        <begin position="42"/>
        <end position="63"/>
    </location>
</feature>
<reference evidence="2 3" key="2">
    <citation type="submission" date="2018-11" db="EMBL/GenBank/DDBJ databases">
        <authorList>
            <consortium name="Pathogen Informatics"/>
        </authorList>
    </citation>
    <scope>NUCLEOTIDE SEQUENCE [LARGE SCALE GENOMIC DNA]</scope>
</reference>
<gene>
    <name evidence="2" type="ORF">GPUH_LOCUS8074</name>
</gene>
<keyword evidence="3" id="KW-1185">Reference proteome</keyword>
<feature type="compositionally biased region" description="Basic and acidic residues" evidence="1">
    <location>
        <begin position="42"/>
        <end position="51"/>
    </location>
</feature>
<dbReference type="WBParaSite" id="GPUH_0000808201-mRNA-1">
    <property type="protein sequence ID" value="GPUH_0000808201-mRNA-1"/>
    <property type="gene ID" value="GPUH_0000808201"/>
</dbReference>
<name>A0A183DH82_9BILA</name>
<dbReference type="EMBL" id="UYRT01022612">
    <property type="protein sequence ID" value="VDK60706.1"/>
    <property type="molecule type" value="Genomic_DNA"/>
</dbReference>
<evidence type="ECO:0000313" key="2">
    <source>
        <dbReference type="EMBL" id="VDK60706.1"/>
    </source>
</evidence>
<organism evidence="4">
    <name type="scientific">Gongylonema pulchrum</name>
    <dbReference type="NCBI Taxonomy" id="637853"/>
    <lineage>
        <taxon>Eukaryota</taxon>
        <taxon>Metazoa</taxon>
        <taxon>Ecdysozoa</taxon>
        <taxon>Nematoda</taxon>
        <taxon>Chromadorea</taxon>
        <taxon>Rhabditida</taxon>
        <taxon>Spirurina</taxon>
        <taxon>Spiruromorpha</taxon>
        <taxon>Spiruroidea</taxon>
        <taxon>Gongylonematidae</taxon>
        <taxon>Gongylonema</taxon>
    </lineage>
</organism>
<proteinExistence type="predicted"/>
<sequence>MLSVYLPQLRPYATVRPSPRRSFLNGWWMSSLKLFSCCERKNSSRNEDRRRSSQFTGNDQERVLRANDREFNEQFKYAVCPHS</sequence>
<accession>A0A183DH82</accession>
<protein>
    <submittedName>
        <fullName evidence="2 4">Uncharacterized protein</fullName>
    </submittedName>
</protein>
<evidence type="ECO:0000313" key="4">
    <source>
        <dbReference type="WBParaSite" id="GPUH_0000808201-mRNA-1"/>
    </source>
</evidence>
<evidence type="ECO:0000313" key="3">
    <source>
        <dbReference type="Proteomes" id="UP000271098"/>
    </source>
</evidence>
<dbReference type="AlphaFoldDB" id="A0A183DH82"/>
<dbReference type="Proteomes" id="UP000271098">
    <property type="component" value="Unassembled WGS sequence"/>
</dbReference>
<evidence type="ECO:0000256" key="1">
    <source>
        <dbReference type="SAM" id="MobiDB-lite"/>
    </source>
</evidence>
<reference evidence="4" key="1">
    <citation type="submission" date="2016-06" db="UniProtKB">
        <authorList>
            <consortium name="WormBaseParasite"/>
        </authorList>
    </citation>
    <scope>IDENTIFICATION</scope>
</reference>